<keyword evidence="3" id="KW-1185">Reference proteome</keyword>
<sequence length="148" mass="15764">MTLLVPSETYRRGTKLQGIALMTKLRRGTVLAAVLFILPTSTAWAQFTGQNAPNEAHAPQKSADGGVEYRGKGEHLTARGRHSLPPGYQETPSTEFKHGPDPDHADNVQRDAVTGADLSHFGSAYSNSSPVQSGQLGDATGNGWVAPR</sequence>
<gene>
    <name evidence="2" type="ORF">SSA02_23160</name>
</gene>
<accession>A0A511BTN5</accession>
<feature type="compositionally biased region" description="Basic and acidic residues" evidence="1">
    <location>
        <begin position="67"/>
        <end position="77"/>
    </location>
</feature>
<reference evidence="2 3" key="1">
    <citation type="submission" date="2019-07" db="EMBL/GenBank/DDBJ databases">
        <title>Whole genome shotgun sequence of Swaminathania salitolerans NBRC 104436.</title>
        <authorList>
            <person name="Hosoyama A."/>
            <person name="Uohara A."/>
            <person name="Ohji S."/>
            <person name="Ichikawa N."/>
        </authorList>
    </citation>
    <scope>NUCLEOTIDE SEQUENCE [LARGE SCALE GENOMIC DNA]</scope>
    <source>
        <strain evidence="2 3">NBRC 104436</strain>
    </source>
</reference>
<dbReference type="EMBL" id="BJVC01000006">
    <property type="protein sequence ID" value="GEL03153.1"/>
    <property type="molecule type" value="Genomic_DNA"/>
</dbReference>
<feature type="compositionally biased region" description="Basic and acidic residues" evidence="1">
    <location>
        <begin position="95"/>
        <end position="109"/>
    </location>
</feature>
<name>A0A511BTN5_9PROT</name>
<feature type="region of interest" description="Disordered" evidence="1">
    <location>
        <begin position="49"/>
        <end position="148"/>
    </location>
</feature>
<dbReference type="AlphaFoldDB" id="A0A511BTN5"/>
<evidence type="ECO:0000256" key="1">
    <source>
        <dbReference type="SAM" id="MobiDB-lite"/>
    </source>
</evidence>
<dbReference type="Proteomes" id="UP000321405">
    <property type="component" value="Unassembled WGS sequence"/>
</dbReference>
<feature type="compositionally biased region" description="Polar residues" evidence="1">
    <location>
        <begin position="124"/>
        <end position="135"/>
    </location>
</feature>
<comment type="caution">
    <text evidence="2">The sequence shown here is derived from an EMBL/GenBank/DDBJ whole genome shotgun (WGS) entry which is preliminary data.</text>
</comment>
<protein>
    <submittedName>
        <fullName evidence="2">Uncharacterized protein</fullName>
    </submittedName>
</protein>
<evidence type="ECO:0000313" key="2">
    <source>
        <dbReference type="EMBL" id="GEL03153.1"/>
    </source>
</evidence>
<organism evidence="2 3">
    <name type="scientific">Swaminathania salitolerans</name>
    <dbReference type="NCBI Taxonomy" id="182838"/>
    <lineage>
        <taxon>Bacteria</taxon>
        <taxon>Pseudomonadati</taxon>
        <taxon>Pseudomonadota</taxon>
        <taxon>Alphaproteobacteria</taxon>
        <taxon>Acetobacterales</taxon>
        <taxon>Acetobacteraceae</taxon>
        <taxon>Swaminathania</taxon>
    </lineage>
</organism>
<evidence type="ECO:0000313" key="3">
    <source>
        <dbReference type="Proteomes" id="UP000321405"/>
    </source>
</evidence>
<proteinExistence type="predicted"/>